<accession>A0A7G1I0X2</accession>
<sequence length="194" mass="22086">MTKHIAIFASGSGSNAENIIRYFSNSSNVEVSLLICNKHNAYVLERVKKFDIETQIITREDFQKSEYVLSILKNKHIDFIVLAGFLLQIPLYIIESYPKSIINIHPALLPRFGGKGMYGNNVHRAVIDAGETQTGITIHYINEHYDEGECISQYTCPVFPDDTPETVAARVHELEYKYYPQTIDLLLSSRNLET</sequence>
<feature type="site" description="Raises pKa of active site His" evidence="4">
    <location>
        <position position="146"/>
    </location>
</feature>
<dbReference type="KEGG" id="copr:Cop2CBH44_24110"/>
<keyword evidence="2 4" id="KW-0808">Transferase</keyword>
<dbReference type="InterPro" id="IPR036477">
    <property type="entry name" value="Formyl_transf_N_sf"/>
</dbReference>
<reference evidence="7" key="1">
    <citation type="submission" date="2020-07" db="EMBL/GenBank/DDBJ databases">
        <title>Complete genome sequencing of Coprobacter sp. strain 2CBH44.</title>
        <authorList>
            <person name="Sakamoto M."/>
            <person name="Murakami T."/>
            <person name="Mori H."/>
        </authorList>
    </citation>
    <scope>NUCLEOTIDE SEQUENCE [LARGE SCALE GENOMIC DNA]</scope>
    <source>
        <strain evidence="7">2CBH44</strain>
    </source>
</reference>
<evidence type="ECO:0000256" key="1">
    <source>
        <dbReference type="ARBA" id="ARBA00005054"/>
    </source>
</evidence>
<feature type="binding site" evidence="4">
    <location>
        <begin position="13"/>
        <end position="15"/>
    </location>
    <ligand>
        <name>N(1)-(5-phospho-beta-D-ribosyl)glycinamide</name>
        <dbReference type="ChEBI" id="CHEBI:143788"/>
    </ligand>
</feature>
<gene>
    <name evidence="4 6" type="primary">purN</name>
    <name evidence="6" type="ORF">Cop2CBH44_24110</name>
</gene>
<dbReference type="PANTHER" id="PTHR43369">
    <property type="entry name" value="PHOSPHORIBOSYLGLYCINAMIDE FORMYLTRANSFERASE"/>
    <property type="match status" value="1"/>
</dbReference>
<comment type="catalytic activity">
    <reaction evidence="4">
        <text>N(1)-(5-phospho-beta-D-ribosyl)glycinamide + (6R)-10-formyltetrahydrofolate = N(2)-formyl-N(1)-(5-phospho-beta-D-ribosyl)glycinamide + (6S)-5,6,7,8-tetrahydrofolate + H(+)</text>
        <dbReference type="Rhea" id="RHEA:15053"/>
        <dbReference type="ChEBI" id="CHEBI:15378"/>
        <dbReference type="ChEBI" id="CHEBI:57453"/>
        <dbReference type="ChEBI" id="CHEBI:143788"/>
        <dbReference type="ChEBI" id="CHEBI:147286"/>
        <dbReference type="ChEBI" id="CHEBI:195366"/>
        <dbReference type="EC" id="2.1.2.2"/>
    </reaction>
</comment>
<keyword evidence="7" id="KW-1185">Reference proteome</keyword>
<dbReference type="NCBIfam" id="TIGR00639">
    <property type="entry name" value="PurN"/>
    <property type="match status" value="1"/>
</dbReference>
<dbReference type="UniPathway" id="UPA00074">
    <property type="reaction ID" value="UER00126"/>
</dbReference>
<feature type="domain" description="Formyl transferase N-terminal" evidence="5">
    <location>
        <begin position="4"/>
        <end position="183"/>
    </location>
</feature>
<proteinExistence type="inferred from homology"/>
<keyword evidence="3 4" id="KW-0658">Purine biosynthesis</keyword>
<dbReference type="GO" id="GO:0004644">
    <property type="term" value="F:phosphoribosylglycinamide formyltransferase activity"/>
    <property type="evidence" value="ECO:0007669"/>
    <property type="project" value="UniProtKB-UniRule"/>
</dbReference>
<comment type="function">
    <text evidence="4">Catalyzes the transfer of a formyl group from 10-formyltetrahydrofolate to 5-phospho-ribosyl-glycinamide (GAR), producing 5-phospho-ribosyl-N-formylglycinamide (FGAR) and tetrahydrofolate.</text>
</comment>
<comment type="pathway">
    <text evidence="1 4">Purine metabolism; IMP biosynthesis via de novo pathway; N(2)-formyl-N(1)-(5-phospho-D-ribosyl)glycinamide from N(1)-(5-phospho-D-ribosyl)glycinamide (10-formyl THF route): step 1/1.</text>
</comment>
<dbReference type="EMBL" id="AP023322">
    <property type="protein sequence ID" value="BCI64058.1"/>
    <property type="molecule type" value="Genomic_DNA"/>
</dbReference>
<dbReference type="AlphaFoldDB" id="A0A7G1I0X2"/>
<evidence type="ECO:0000313" key="6">
    <source>
        <dbReference type="EMBL" id="BCI64058.1"/>
    </source>
</evidence>
<dbReference type="GO" id="GO:0005829">
    <property type="term" value="C:cytosol"/>
    <property type="evidence" value="ECO:0007669"/>
    <property type="project" value="TreeGrafter"/>
</dbReference>
<dbReference type="InterPro" id="IPR004607">
    <property type="entry name" value="GART"/>
</dbReference>
<feature type="binding site" evidence="4">
    <location>
        <position position="59"/>
    </location>
    <ligand>
        <name>(6R)-10-formyltetrahydrofolate</name>
        <dbReference type="ChEBI" id="CHEBI:195366"/>
    </ligand>
</feature>
<dbReference type="PANTHER" id="PTHR43369:SF2">
    <property type="entry name" value="PHOSPHORIBOSYLGLYCINAMIDE FORMYLTRANSFERASE"/>
    <property type="match status" value="1"/>
</dbReference>
<dbReference type="CDD" id="cd08645">
    <property type="entry name" value="FMT_core_GART"/>
    <property type="match status" value="1"/>
</dbReference>
<evidence type="ECO:0000259" key="5">
    <source>
        <dbReference type="Pfam" id="PF00551"/>
    </source>
</evidence>
<dbReference type="RefSeq" id="WP_021930902.1">
    <property type="nucleotide sequence ID" value="NZ_AP023322.1"/>
</dbReference>
<dbReference type="SUPFAM" id="SSF53328">
    <property type="entry name" value="Formyltransferase"/>
    <property type="match status" value="1"/>
</dbReference>
<evidence type="ECO:0000256" key="4">
    <source>
        <dbReference type="HAMAP-Rule" id="MF_01930"/>
    </source>
</evidence>
<evidence type="ECO:0000313" key="7">
    <source>
        <dbReference type="Proteomes" id="UP000594042"/>
    </source>
</evidence>
<dbReference type="HAMAP" id="MF_01930">
    <property type="entry name" value="PurN"/>
    <property type="match status" value="1"/>
</dbReference>
<evidence type="ECO:0000256" key="3">
    <source>
        <dbReference type="ARBA" id="ARBA00022755"/>
    </source>
</evidence>
<name>A0A7G1I0X2_9BACT</name>
<dbReference type="EC" id="2.1.2.2" evidence="4"/>
<protein>
    <recommendedName>
        <fullName evidence="4">Phosphoribosylglycinamide formyltransferase</fullName>
        <ecNumber evidence="4">2.1.2.2</ecNumber>
    </recommendedName>
    <alternativeName>
        <fullName evidence="4">5'-phosphoribosylglycinamide transformylase</fullName>
    </alternativeName>
    <alternativeName>
        <fullName evidence="4">GAR transformylase</fullName>
        <shortName evidence="4">GART</shortName>
    </alternativeName>
</protein>
<dbReference type="InterPro" id="IPR002376">
    <property type="entry name" value="Formyl_transf_N"/>
</dbReference>
<dbReference type="Gene3D" id="3.40.50.170">
    <property type="entry name" value="Formyl transferase, N-terminal domain"/>
    <property type="match status" value="1"/>
</dbReference>
<dbReference type="Pfam" id="PF00551">
    <property type="entry name" value="Formyl_trans_N"/>
    <property type="match status" value="1"/>
</dbReference>
<feature type="binding site" evidence="4">
    <location>
        <position position="103"/>
    </location>
    <ligand>
        <name>(6R)-10-formyltetrahydrofolate</name>
        <dbReference type="ChEBI" id="CHEBI:195366"/>
    </ligand>
</feature>
<dbReference type="GO" id="GO:0006189">
    <property type="term" value="P:'de novo' IMP biosynthetic process"/>
    <property type="evidence" value="ECO:0007669"/>
    <property type="project" value="UniProtKB-UniRule"/>
</dbReference>
<comment type="similarity">
    <text evidence="4">Belongs to the GART family.</text>
</comment>
<comment type="caution">
    <text evidence="4">Lacks conserved residue(s) required for the propagation of feature annotation.</text>
</comment>
<evidence type="ECO:0000256" key="2">
    <source>
        <dbReference type="ARBA" id="ARBA00022679"/>
    </source>
</evidence>
<feature type="active site" description="Proton donor" evidence="4">
    <location>
        <position position="105"/>
    </location>
</feature>
<dbReference type="Proteomes" id="UP000594042">
    <property type="component" value="Chromosome"/>
</dbReference>
<organism evidence="6 7">
    <name type="scientific">Coprobacter secundus subsp. similis</name>
    <dbReference type="NCBI Taxonomy" id="2751153"/>
    <lineage>
        <taxon>Bacteria</taxon>
        <taxon>Pseudomonadati</taxon>
        <taxon>Bacteroidota</taxon>
        <taxon>Bacteroidia</taxon>
        <taxon>Bacteroidales</taxon>
        <taxon>Barnesiellaceae</taxon>
        <taxon>Coprobacter</taxon>
    </lineage>
</organism>